<dbReference type="RefSeq" id="WP_100711471.1">
    <property type="nucleotide sequence ID" value="NZ_NPDR01000009.1"/>
</dbReference>
<organism evidence="3 4">
    <name type="scientific">Leptospira saintgironsiae</name>
    <dbReference type="NCBI Taxonomy" id="2023183"/>
    <lineage>
        <taxon>Bacteria</taxon>
        <taxon>Pseudomonadati</taxon>
        <taxon>Spirochaetota</taxon>
        <taxon>Spirochaetia</taxon>
        <taxon>Leptospirales</taxon>
        <taxon>Leptospiraceae</taxon>
        <taxon>Leptospira</taxon>
    </lineage>
</organism>
<evidence type="ECO:0000313" key="4">
    <source>
        <dbReference type="Proteomes" id="UP000231926"/>
    </source>
</evidence>
<evidence type="ECO:0000259" key="1">
    <source>
        <dbReference type="Pfam" id="PF13175"/>
    </source>
</evidence>
<feature type="domain" description="OLD protein-like TOPRIM" evidence="2">
    <location>
        <begin position="420"/>
        <end position="491"/>
    </location>
</feature>
<dbReference type="InterPro" id="IPR027417">
    <property type="entry name" value="P-loop_NTPase"/>
</dbReference>
<dbReference type="Pfam" id="PF20469">
    <property type="entry name" value="OLD-like_TOPRIM"/>
    <property type="match status" value="1"/>
</dbReference>
<protein>
    <submittedName>
        <fullName evidence="3">Uncharacterized protein</fullName>
    </submittedName>
</protein>
<dbReference type="Proteomes" id="UP000231926">
    <property type="component" value="Unassembled WGS sequence"/>
</dbReference>
<dbReference type="PANTHER" id="PTHR43581:SF4">
    <property type="entry name" value="ATP_GTP PHOSPHATASE"/>
    <property type="match status" value="1"/>
</dbReference>
<dbReference type="Pfam" id="PF13175">
    <property type="entry name" value="AAA_15"/>
    <property type="match status" value="1"/>
</dbReference>
<name>A0A2M9Y919_9LEPT</name>
<sequence>MKIKSLTIENFRGYKEKHTIDFNPDLTGLIGRNDVGKSTITDALEIFFNNETVKIEPADRCVFSTDDVIRISCEFYDLPESIIIDETVSTTFRDEFLLNEHGNLEILKEYKIGARVQNPSIKIIANHPIVDSEKPLHLAKIADLKKIGEKLRIDSDVQDKRVASQWRKAIWSAKTGIERQEIDISKLSPETKEIYEKITLSLPLFALFKSDRESNDSDPEAKNPIQVAVKTAQKIYEAEIRILEQKIIDSVIKVAENTLEKIQEMDPELANSLDPLLKETPKWTFNFALNGDNGVPINKRGSGVRRLILLNFFRAEAERLKQERNSPNVFFAIEEPETSQHPDYQALLIKALINLSYIPNTQILITSHVPGLVSLLPVSSIRYMERVEKDKVKILKGDDDVLEIVSKSLGVLSDPTLANAKAVVLVEGHSDITFLNHISEQYKQHGLIEKTLSESGIHILPVGGCGNLKHWVNKRIIEKMGLKWGALFDSDLGDQFQNEQNISKMQEIVKEGHPGFLTKKREPENYIHPEILKKEFDIELTYTEIDDAKKIIGKLIRKNPNDVLELLWRKMSFQQLQIVSSLEEGKDEFLDWLKAFDTLIK</sequence>
<evidence type="ECO:0000313" key="3">
    <source>
        <dbReference type="EMBL" id="PJZ47943.1"/>
    </source>
</evidence>
<reference evidence="3 4" key="1">
    <citation type="submission" date="2017-07" db="EMBL/GenBank/DDBJ databases">
        <title>Leptospira spp. isolated from tropical soils.</title>
        <authorList>
            <person name="Thibeaux R."/>
            <person name="Iraola G."/>
            <person name="Ferres I."/>
            <person name="Bierque E."/>
            <person name="Girault D."/>
            <person name="Soupe-Gilbert M.-E."/>
            <person name="Picardeau M."/>
            <person name="Goarant C."/>
        </authorList>
    </citation>
    <scope>NUCLEOTIDE SEQUENCE [LARGE SCALE GENOMIC DNA]</scope>
    <source>
        <strain evidence="3 4">FH4-C-A2</strain>
    </source>
</reference>
<dbReference type="EMBL" id="NPDR01000009">
    <property type="protein sequence ID" value="PJZ47943.1"/>
    <property type="molecule type" value="Genomic_DNA"/>
</dbReference>
<dbReference type="Gene3D" id="3.40.50.300">
    <property type="entry name" value="P-loop containing nucleotide triphosphate hydrolases"/>
    <property type="match status" value="1"/>
</dbReference>
<dbReference type="PANTHER" id="PTHR43581">
    <property type="entry name" value="ATP/GTP PHOSPHATASE"/>
    <property type="match status" value="1"/>
</dbReference>
<dbReference type="InterPro" id="IPR051396">
    <property type="entry name" value="Bact_Antivir_Def_Nuclease"/>
</dbReference>
<keyword evidence="4" id="KW-1185">Reference proteome</keyword>
<proteinExistence type="predicted"/>
<dbReference type="InterPro" id="IPR041685">
    <property type="entry name" value="AAA_GajA/Old/RecF-like"/>
</dbReference>
<dbReference type="InterPro" id="IPR034139">
    <property type="entry name" value="TOPRIM_OLD"/>
</dbReference>
<gene>
    <name evidence="3" type="ORF">CH362_16760</name>
</gene>
<dbReference type="SUPFAM" id="SSF52540">
    <property type="entry name" value="P-loop containing nucleoside triphosphate hydrolases"/>
    <property type="match status" value="1"/>
</dbReference>
<evidence type="ECO:0000259" key="2">
    <source>
        <dbReference type="Pfam" id="PF20469"/>
    </source>
</evidence>
<comment type="caution">
    <text evidence="3">The sequence shown here is derived from an EMBL/GenBank/DDBJ whole genome shotgun (WGS) entry which is preliminary data.</text>
</comment>
<dbReference type="OrthoDB" id="346285at2"/>
<accession>A0A2M9Y919</accession>
<feature type="domain" description="Endonuclease GajA/Old nuclease/RecF-like AAA" evidence="1">
    <location>
        <begin position="1"/>
        <end position="373"/>
    </location>
</feature>
<dbReference type="AlphaFoldDB" id="A0A2M9Y919"/>